<dbReference type="InterPro" id="IPR003772">
    <property type="entry name" value="YceD"/>
</dbReference>
<dbReference type="Pfam" id="PF02620">
    <property type="entry name" value="YceD"/>
    <property type="match status" value="1"/>
</dbReference>
<dbReference type="AlphaFoldDB" id="A0A7X3KD22"/>
<evidence type="ECO:0000313" key="2">
    <source>
        <dbReference type="EMBL" id="MVX59502.1"/>
    </source>
</evidence>
<accession>A0A7X3KD22</accession>
<dbReference type="RefSeq" id="WP_160333272.1">
    <property type="nucleotide sequence ID" value="NZ_WSRS01000079.1"/>
</dbReference>
<dbReference type="Proteomes" id="UP000461595">
    <property type="component" value="Unassembled WGS sequence"/>
</dbReference>
<evidence type="ECO:0000313" key="3">
    <source>
        <dbReference type="Proteomes" id="UP000461595"/>
    </source>
</evidence>
<sequence>MFHLQEIRRQPDGLSFDQELDLLKSLQERNPEILDLQHLRAVGKVTYEKGLYFLDYQLSYEITLASSRSLEPVVLEENRLITEVFGDSEEASALSDEEALYLLLIEGEGISLEDSVADNILLEIPLKVLTPEEETEASMPQGQSWQVLSEEDYLQQQAEAKKENSPFASLQDLFTED</sequence>
<comment type="caution">
    <text evidence="2">The sequence shown here is derived from an EMBL/GenBank/DDBJ whole genome shotgun (WGS) entry which is preliminary data.</text>
</comment>
<evidence type="ECO:0000256" key="1">
    <source>
        <dbReference type="SAM" id="MobiDB-lite"/>
    </source>
</evidence>
<feature type="region of interest" description="Disordered" evidence="1">
    <location>
        <begin position="156"/>
        <end position="177"/>
    </location>
</feature>
<proteinExistence type="predicted"/>
<name>A0A7X3KD22_9STRE</name>
<protein>
    <submittedName>
        <fullName evidence="2">DUF177 domain-containing protein</fullName>
    </submittedName>
</protein>
<dbReference type="OrthoDB" id="9790372at2"/>
<reference evidence="2 3" key="1">
    <citation type="submission" date="2019-12" db="EMBL/GenBank/DDBJ databases">
        <title>Microbes associate with the intestines of laboratory mice.</title>
        <authorList>
            <person name="Navarre W."/>
            <person name="Wong E."/>
        </authorList>
    </citation>
    <scope>NUCLEOTIDE SEQUENCE [LARGE SCALE GENOMIC DNA]</scope>
    <source>
        <strain evidence="2 3">NM51_B2-22</strain>
    </source>
</reference>
<gene>
    <name evidence="2" type="ORF">E5983_07635</name>
</gene>
<organism evidence="2 3">
    <name type="scientific">Streptococcus danieliae</name>
    <dbReference type="NCBI Taxonomy" id="747656"/>
    <lineage>
        <taxon>Bacteria</taxon>
        <taxon>Bacillati</taxon>
        <taxon>Bacillota</taxon>
        <taxon>Bacilli</taxon>
        <taxon>Lactobacillales</taxon>
        <taxon>Streptococcaceae</taxon>
        <taxon>Streptococcus</taxon>
    </lineage>
</organism>
<dbReference type="EMBL" id="WSRS01000079">
    <property type="protein sequence ID" value="MVX59502.1"/>
    <property type="molecule type" value="Genomic_DNA"/>
</dbReference>